<dbReference type="STRING" id="1344003.SAMN05445060_1138"/>
<organism evidence="2 3">
    <name type="scientific">Williamsia sterculiae</name>
    <dbReference type="NCBI Taxonomy" id="1344003"/>
    <lineage>
        <taxon>Bacteria</taxon>
        <taxon>Bacillati</taxon>
        <taxon>Actinomycetota</taxon>
        <taxon>Actinomycetes</taxon>
        <taxon>Mycobacteriales</taxon>
        <taxon>Nocardiaceae</taxon>
        <taxon>Williamsia</taxon>
    </lineage>
</organism>
<proteinExistence type="predicted"/>
<evidence type="ECO:0008006" key="4">
    <source>
        <dbReference type="Google" id="ProtNLM"/>
    </source>
</evidence>
<dbReference type="Gene3D" id="1.20.1250.20">
    <property type="entry name" value="MFS general substrate transporter like domains"/>
    <property type="match status" value="1"/>
</dbReference>
<name>A0A1N7EBV1_9NOCA</name>
<dbReference type="AlphaFoldDB" id="A0A1N7EBV1"/>
<accession>A0A1N7EBV1</accession>
<sequence length="106" mass="10701">EIGPLTALAQVAQDLGGAIGLVMVGAVVTSRTLSLGGTTGPVETMNADQLDALANGYGLAFVCCAGIAVVAGVVVLFMRFTPDDVAEGQAAQERANSDLDPDELTH</sequence>
<evidence type="ECO:0000313" key="2">
    <source>
        <dbReference type="EMBL" id="SIR85526.1"/>
    </source>
</evidence>
<protein>
    <recommendedName>
        <fullName evidence="4">MFS transporter</fullName>
    </recommendedName>
</protein>
<keyword evidence="1" id="KW-1133">Transmembrane helix</keyword>
<evidence type="ECO:0000256" key="1">
    <source>
        <dbReference type="SAM" id="Phobius"/>
    </source>
</evidence>
<feature type="non-terminal residue" evidence="2">
    <location>
        <position position="1"/>
    </location>
</feature>
<keyword evidence="1" id="KW-0812">Transmembrane</keyword>
<dbReference type="InterPro" id="IPR036259">
    <property type="entry name" value="MFS_trans_sf"/>
</dbReference>
<gene>
    <name evidence="2" type="ORF">SAMN05445060_1138</name>
</gene>
<dbReference type="EMBL" id="FTNT01000003">
    <property type="protein sequence ID" value="SIR85526.1"/>
    <property type="molecule type" value="Genomic_DNA"/>
</dbReference>
<keyword evidence="1" id="KW-0472">Membrane</keyword>
<evidence type="ECO:0000313" key="3">
    <source>
        <dbReference type="Proteomes" id="UP000186218"/>
    </source>
</evidence>
<reference evidence="2 3" key="1">
    <citation type="submission" date="2017-01" db="EMBL/GenBank/DDBJ databases">
        <authorList>
            <person name="Mah S.A."/>
            <person name="Swanson W.J."/>
            <person name="Moy G.W."/>
            <person name="Vacquier V.D."/>
        </authorList>
    </citation>
    <scope>NUCLEOTIDE SEQUENCE [LARGE SCALE GENOMIC DNA]</scope>
    <source>
        <strain evidence="2 3">CPCC 203464</strain>
    </source>
</reference>
<keyword evidence="3" id="KW-1185">Reference proteome</keyword>
<feature type="transmembrane region" description="Helical" evidence="1">
    <location>
        <begin position="57"/>
        <end position="78"/>
    </location>
</feature>
<dbReference type="Proteomes" id="UP000186218">
    <property type="component" value="Unassembled WGS sequence"/>
</dbReference>
<dbReference type="SUPFAM" id="SSF103473">
    <property type="entry name" value="MFS general substrate transporter"/>
    <property type="match status" value="1"/>
</dbReference>